<comment type="caution">
    <text evidence="2">The sequence shown here is derived from an EMBL/GenBank/DDBJ whole genome shotgun (WGS) entry which is preliminary data.</text>
</comment>
<evidence type="ECO:0000313" key="3">
    <source>
        <dbReference type="Proteomes" id="UP000004088"/>
    </source>
</evidence>
<reference evidence="2 3" key="1">
    <citation type="submission" date="2011-01" db="EMBL/GenBank/DDBJ databases">
        <authorList>
            <person name="Muzny D."/>
            <person name="Qin X."/>
            <person name="Deng J."/>
            <person name="Jiang H."/>
            <person name="Liu Y."/>
            <person name="Qu J."/>
            <person name="Song X.-Z."/>
            <person name="Zhang L."/>
            <person name="Thornton R."/>
            <person name="Coyle M."/>
            <person name="Francisco L."/>
            <person name="Jackson L."/>
            <person name="Javaid M."/>
            <person name="Korchina V."/>
            <person name="Kovar C."/>
            <person name="Mata R."/>
            <person name="Mathew T."/>
            <person name="Ngo R."/>
            <person name="Nguyen L."/>
            <person name="Nguyen N."/>
            <person name="Okwuonu G."/>
            <person name="Ongeri F."/>
            <person name="Pham C."/>
            <person name="Simmons D."/>
            <person name="Wilczek-Boney K."/>
            <person name="Hale W."/>
            <person name="Jakkamsetti A."/>
            <person name="Pham P."/>
            <person name="Ruth R."/>
            <person name="San Lucas F."/>
            <person name="Warren J."/>
            <person name="Zhang J."/>
            <person name="Zhao Z."/>
            <person name="Zhou C."/>
            <person name="Zhu D."/>
            <person name="Lee S."/>
            <person name="Bess C."/>
            <person name="Blankenburg K."/>
            <person name="Forbes L."/>
            <person name="Fu Q."/>
            <person name="Gubbala S."/>
            <person name="Hirani K."/>
            <person name="Jayaseelan J.C."/>
            <person name="Lara F."/>
            <person name="Munidasa M."/>
            <person name="Palculict T."/>
            <person name="Patil S."/>
            <person name="Pu L.-L."/>
            <person name="Saada N."/>
            <person name="Tang L."/>
            <person name="Weissenberger G."/>
            <person name="Zhu Y."/>
            <person name="Hemphill L."/>
            <person name="Shang Y."/>
            <person name="Youmans B."/>
            <person name="Ayvaz T."/>
            <person name="Ross M."/>
            <person name="Santibanez J."/>
            <person name="Aqrawi P."/>
            <person name="Gross S."/>
            <person name="Joshi V."/>
            <person name="Fowler G."/>
            <person name="Nazareth L."/>
            <person name="Reid J."/>
            <person name="Worley K."/>
            <person name="Petrosino J."/>
            <person name="Highlander S."/>
            <person name="Gibbs R."/>
        </authorList>
    </citation>
    <scope>NUCLEOTIDE SEQUENCE [LARGE SCALE GENOMIC DNA]</scope>
    <source>
        <strain evidence="2 3">ATCC 33394</strain>
    </source>
</reference>
<dbReference type="InterPro" id="IPR036890">
    <property type="entry name" value="HATPase_C_sf"/>
</dbReference>
<dbReference type="SUPFAM" id="SSF55874">
    <property type="entry name" value="ATPase domain of HSP90 chaperone/DNA topoisomerase II/histidine kinase"/>
    <property type="match status" value="1"/>
</dbReference>
<feature type="region of interest" description="Disordered" evidence="1">
    <location>
        <begin position="361"/>
        <end position="428"/>
    </location>
</feature>
<dbReference type="HOGENOM" id="CLU_473155_0_0_4"/>
<dbReference type="Pfam" id="PF13589">
    <property type="entry name" value="HATPase_c_3"/>
    <property type="match status" value="1"/>
</dbReference>
<dbReference type="Gene3D" id="3.30.565.10">
    <property type="entry name" value="Histidine kinase-like ATPase, C-terminal domain"/>
    <property type="match status" value="1"/>
</dbReference>
<feature type="compositionally biased region" description="Polar residues" evidence="1">
    <location>
        <begin position="367"/>
        <end position="379"/>
    </location>
</feature>
<evidence type="ECO:0000313" key="2">
    <source>
        <dbReference type="EMBL" id="EGC17529.1"/>
    </source>
</evidence>
<protein>
    <submittedName>
        <fullName evidence="2">Uncharacterized protein</fullName>
    </submittedName>
</protein>
<dbReference type="Proteomes" id="UP000004088">
    <property type="component" value="Unassembled WGS sequence"/>
</dbReference>
<evidence type="ECO:0000256" key="1">
    <source>
        <dbReference type="SAM" id="MobiDB-lite"/>
    </source>
</evidence>
<sequence length="583" mass="65474">MKNSNMIEISTGLEPNFLQDILTKDISTLDALYDLVDNSIDAARNSIIRNGNYEKDVMGLPKSYEGYKVHIDISPESICIEDNCFGMQKETLANDAFYIARQSRHQYGIGQYGIGLKRSLLKMGEQYHFFIDNGRQCYEFDFSKHSFNGSENKILAKEEASRGDIKTRFTVTRIYSEIQGEIGNRRWLENALNGFKDRYSLYFSKGFEITINYNGESLGVITSSLPGIRRSGPVSPTYREKNIDGVKVIIQSGIHEKYYLKNEEKYSLSVNKTLTNDFGIYFICNDRVIVKASTSHNHGWKTKWHSEYNGFICLVHFISEEPNKLPWNTAKNGMREDSMLFLTVIDEIQPIADQYRSDIKHRYSPNPKASATSNPSGGTVPNPPDNAGNNDPSANADTDGAEKSISAPITDHGTVPPTGNGKPVPNPTNTKHLINYALNIPRNLGKIRNIYLELKNKLNVQETPYSTAALLRSLIELSCDYYILHNGAIVFNDGSTTDRVSEGSKLRVKILGVAQDIHHKDPGLINQKQLAALKLECPKRGSGTGSLDILHSTLHNYSHEISPQQIIVAHNNFEPLISAIWRK</sequence>
<organism evidence="2 3">
    <name type="scientific">Kingella denitrificans ATCC 33394</name>
    <dbReference type="NCBI Taxonomy" id="888741"/>
    <lineage>
        <taxon>Bacteria</taxon>
        <taxon>Pseudomonadati</taxon>
        <taxon>Pseudomonadota</taxon>
        <taxon>Betaproteobacteria</taxon>
        <taxon>Neisseriales</taxon>
        <taxon>Neisseriaceae</taxon>
        <taxon>Kingella</taxon>
    </lineage>
</organism>
<gene>
    <name evidence="2" type="ORF">HMPREF9098_0855</name>
</gene>
<dbReference type="AlphaFoldDB" id="F0EYC1"/>
<accession>F0EYC1</accession>
<name>F0EYC1_9NEIS</name>
<dbReference type="RefSeq" id="WP_003782174.1">
    <property type="nucleotide sequence ID" value="NZ_GL870929.1"/>
</dbReference>
<proteinExistence type="predicted"/>
<feature type="compositionally biased region" description="Low complexity" evidence="1">
    <location>
        <begin position="385"/>
        <end position="397"/>
    </location>
</feature>
<dbReference type="EMBL" id="AEWV01000015">
    <property type="protein sequence ID" value="EGC17529.1"/>
    <property type="molecule type" value="Genomic_DNA"/>
</dbReference>
<dbReference type="STRING" id="888741.HMPREF9098_0855"/>
<keyword evidence="3" id="KW-1185">Reference proteome</keyword>